<keyword evidence="1" id="KW-0812">Transmembrane</keyword>
<feature type="transmembrane region" description="Helical" evidence="1">
    <location>
        <begin position="104"/>
        <end position="127"/>
    </location>
</feature>
<accession>A0A417ZBE9</accession>
<feature type="transmembrane region" description="Helical" evidence="1">
    <location>
        <begin position="220"/>
        <end position="239"/>
    </location>
</feature>
<feature type="transmembrane region" description="Helical" evidence="1">
    <location>
        <begin position="251"/>
        <end position="278"/>
    </location>
</feature>
<dbReference type="EMBL" id="QWLM01000001">
    <property type="protein sequence ID" value="RHW47986.1"/>
    <property type="molecule type" value="Genomic_DNA"/>
</dbReference>
<organism evidence="2 3">
    <name type="scientific">Dermacoccus abyssi</name>
    <dbReference type="NCBI Taxonomy" id="322596"/>
    <lineage>
        <taxon>Bacteria</taxon>
        <taxon>Bacillati</taxon>
        <taxon>Actinomycetota</taxon>
        <taxon>Actinomycetes</taxon>
        <taxon>Micrococcales</taxon>
        <taxon>Dermacoccaceae</taxon>
        <taxon>Dermacoccus</taxon>
    </lineage>
</organism>
<evidence type="ECO:0000256" key="1">
    <source>
        <dbReference type="SAM" id="Phobius"/>
    </source>
</evidence>
<name>A0A417ZBE9_9MICO</name>
<comment type="caution">
    <text evidence="2">The sequence shown here is derived from an EMBL/GenBank/DDBJ whole genome shotgun (WGS) entry which is preliminary data.</text>
</comment>
<protein>
    <submittedName>
        <fullName evidence="2">Uncharacterized protein</fullName>
    </submittedName>
</protein>
<keyword evidence="1" id="KW-0472">Membrane</keyword>
<feature type="transmembrane region" description="Helical" evidence="1">
    <location>
        <begin position="180"/>
        <end position="200"/>
    </location>
</feature>
<dbReference type="Proteomes" id="UP000285376">
    <property type="component" value="Unassembled WGS sequence"/>
</dbReference>
<feature type="transmembrane region" description="Helical" evidence="1">
    <location>
        <begin position="31"/>
        <end position="56"/>
    </location>
</feature>
<evidence type="ECO:0000313" key="3">
    <source>
        <dbReference type="Proteomes" id="UP000285376"/>
    </source>
</evidence>
<keyword evidence="1" id="KW-1133">Transmembrane helix</keyword>
<reference evidence="2 3" key="1">
    <citation type="submission" date="2018-08" db="EMBL/GenBank/DDBJ databases">
        <title>Whole genome sequence analysis of Dermacoccus abyssi bacteria isolated from Deep Mariana trench Micromonospora spp reveals genes involved in the environmental adaptation and production of secondary metabolites.</title>
        <authorList>
            <person name="Abdel-Mageed W.M."/>
            <person name="Lehri B."/>
            <person name="Nouioui I."/>
            <person name="Goodfellow I."/>
            <person name="Jaspars M."/>
            <person name="Karlyshev A."/>
        </authorList>
    </citation>
    <scope>NUCLEOTIDE SEQUENCE [LARGE SCALE GENOMIC DNA]</scope>
    <source>
        <strain evidence="2 3">MT1.1</strain>
    </source>
</reference>
<sequence length="320" mass="32279">MLLAAVVSFFMAWFGFVAIFATNNGFDGPSALGSTLTVVTCVGTGVVALVCVLRLWTSRVGDLGRAFATIPFVLVIVAAIWFLVSAFGGEQGHDFGLAGPDGAWLALVLTCFNLALAGGFVAGLGAIERHADRRSQTLLAPHSAVESAPVAPSSSAVPHAGNPVLRGVGQLHELPTWFEWSSAVAAVVIALALALVNPYVALSTVSGSGSAGASGQRAVIGLIATALLLVSAIGCVLAVRGQPLSFGTRAVAFSAYGLAAFGIGTGLLTEIVASIAFPITGSGGGGPGDYGVLVPALLSLVLPQFVRRGARTDVTQLPVG</sequence>
<feature type="transmembrane region" description="Helical" evidence="1">
    <location>
        <begin position="63"/>
        <end position="84"/>
    </location>
</feature>
<proteinExistence type="predicted"/>
<evidence type="ECO:0000313" key="2">
    <source>
        <dbReference type="EMBL" id="RHW47986.1"/>
    </source>
</evidence>
<dbReference type="AlphaFoldDB" id="A0A417ZBE9"/>
<feature type="transmembrane region" description="Helical" evidence="1">
    <location>
        <begin position="290"/>
        <end position="306"/>
    </location>
</feature>
<gene>
    <name evidence="2" type="ORF">D1832_00640</name>
</gene>